<dbReference type="GO" id="GO:0015293">
    <property type="term" value="F:symporter activity"/>
    <property type="evidence" value="ECO:0007669"/>
    <property type="project" value="UniProtKB-UniRule"/>
</dbReference>
<evidence type="ECO:0000256" key="1">
    <source>
        <dbReference type="ARBA" id="ARBA00004141"/>
    </source>
</evidence>
<feature type="transmembrane region" description="Helical" evidence="7">
    <location>
        <begin position="405"/>
        <end position="422"/>
    </location>
</feature>
<proteinExistence type="inferred from homology"/>
<dbReference type="NCBIfam" id="NF037982">
    <property type="entry name" value="Nramp_1"/>
    <property type="match status" value="1"/>
</dbReference>
<dbReference type="PANTHER" id="PTHR11706:SF33">
    <property type="entry name" value="NATURAL RESISTANCE-ASSOCIATED MACROPHAGE PROTEIN 2"/>
    <property type="match status" value="1"/>
</dbReference>
<keyword evidence="4 7" id="KW-0769">Symport</keyword>
<dbReference type="PANTHER" id="PTHR11706">
    <property type="entry name" value="SOLUTE CARRIER PROTEIN FAMILY 11 MEMBER"/>
    <property type="match status" value="1"/>
</dbReference>
<dbReference type="HAMAP" id="MF_00221">
    <property type="entry name" value="NRAMP"/>
    <property type="match status" value="1"/>
</dbReference>
<dbReference type="PRINTS" id="PR00447">
    <property type="entry name" value="NATRESASSCMP"/>
</dbReference>
<feature type="transmembrane region" description="Helical" evidence="7">
    <location>
        <begin position="255"/>
        <end position="278"/>
    </location>
</feature>
<feature type="transmembrane region" description="Helical" evidence="7">
    <location>
        <begin position="298"/>
        <end position="321"/>
    </location>
</feature>
<accession>D5X055</accession>
<dbReference type="GO" id="GO:0034755">
    <property type="term" value="P:iron ion transmembrane transport"/>
    <property type="evidence" value="ECO:0007669"/>
    <property type="project" value="TreeGrafter"/>
</dbReference>
<dbReference type="GO" id="GO:0005384">
    <property type="term" value="F:manganese ion transmembrane transporter activity"/>
    <property type="evidence" value="ECO:0007669"/>
    <property type="project" value="TreeGrafter"/>
</dbReference>
<feature type="transmembrane region" description="Helical" evidence="7">
    <location>
        <begin position="107"/>
        <end position="135"/>
    </location>
</feature>
<comment type="subcellular location">
    <subcellularLocation>
        <location evidence="7">Cell membrane</location>
        <topology evidence="7">Multi-pass membrane protein</topology>
    </subcellularLocation>
    <subcellularLocation>
        <location evidence="1">Membrane</location>
        <topology evidence="1">Multi-pass membrane protein</topology>
    </subcellularLocation>
</comment>
<keyword evidence="5 7" id="KW-1133">Transmembrane helix</keyword>
<organism evidence="8">
    <name type="scientific">Thiomonas intermedia (strain K12)</name>
    <name type="common">Thiobacillus intermedius</name>
    <dbReference type="NCBI Taxonomy" id="75379"/>
    <lineage>
        <taxon>Bacteria</taxon>
        <taxon>Pseudomonadati</taxon>
        <taxon>Pseudomonadota</taxon>
        <taxon>Betaproteobacteria</taxon>
        <taxon>Burkholderiales</taxon>
        <taxon>Thiomonas</taxon>
    </lineage>
</organism>
<comment type="function">
    <text evidence="7">H(+)-stimulated, divalent metal cation uptake system.</text>
</comment>
<protein>
    <recommendedName>
        <fullName evidence="7">Divalent metal cation transporter MntH</fullName>
    </recommendedName>
</protein>
<dbReference type="STRING" id="75379.Tint_3156"/>
<dbReference type="GO" id="GO:0015086">
    <property type="term" value="F:cadmium ion transmembrane transporter activity"/>
    <property type="evidence" value="ECO:0007669"/>
    <property type="project" value="TreeGrafter"/>
</dbReference>
<reference evidence="8" key="1">
    <citation type="submission" date="2010-04" db="EMBL/GenBank/DDBJ databases">
        <title>Complete sequence of Thiomonas intermedia K12.</title>
        <authorList>
            <consortium name="US DOE Joint Genome Institute"/>
            <person name="Lucas S."/>
            <person name="Copeland A."/>
            <person name="Lapidus A."/>
            <person name="Cheng J.-F."/>
            <person name="Bruce D."/>
            <person name="Goodwin L."/>
            <person name="Pitluck S."/>
            <person name="Davenport K."/>
            <person name="Detter J.C."/>
            <person name="Han C."/>
            <person name="Tapia R."/>
            <person name="Land M."/>
            <person name="Hauser L."/>
            <person name="Kyrpides N."/>
            <person name="Ovchinnikova G."/>
            <person name="Kerfeld C.A."/>
            <person name="Cannon G.C."/>
            <person name="Heinhorst S."/>
            <person name="Woyke T."/>
        </authorList>
    </citation>
    <scope>NUCLEOTIDE SEQUENCE [LARGE SCALE GENOMIC DNA]</scope>
    <source>
        <strain evidence="8">K12</strain>
    </source>
</reference>
<dbReference type="BioCyc" id="TINT75379:TINT_RS15820-MONOMER"/>
<keyword evidence="7" id="KW-1003">Cell membrane</keyword>
<evidence type="ECO:0000256" key="6">
    <source>
        <dbReference type="ARBA" id="ARBA00023136"/>
    </source>
</evidence>
<keyword evidence="3 7" id="KW-0812">Transmembrane</keyword>
<dbReference type="InterPro" id="IPR001046">
    <property type="entry name" value="NRAMP_fam"/>
</dbReference>
<feature type="transmembrane region" description="Helical" evidence="7">
    <location>
        <begin position="30"/>
        <end position="45"/>
    </location>
</feature>
<dbReference type="Pfam" id="PF01566">
    <property type="entry name" value="Nramp"/>
    <property type="match status" value="1"/>
</dbReference>
<feature type="transmembrane region" description="Helical" evidence="7">
    <location>
        <begin position="365"/>
        <end position="385"/>
    </location>
</feature>
<name>D5X055_THIK1</name>
<keyword evidence="6 7" id="KW-0472">Membrane</keyword>
<feature type="transmembrane region" description="Helical" evidence="7">
    <location>
        <begin position="209"/>
        <end position="228"/>
    </location>
</feature>
<evidence type="ECO:0000256" key="3">
    <source>
        <dbReference type="ARBA" id="ARBA00022692"/>
    </source>
</evidence>
<dbReference type="EMBL" id="CP002021">
    <property type="protein sequence ID" value="ADG32483.1"/>
    <property type="molecule type" value="Genomic_DNA"/>
</dbReference>
<evidence type="ECO:0000256" key="5">
    <source>
        <dbReference type="ARBA" id="ARBA00022989"/>
    </source>
</evidence>
<dbReference type="GO" id="GO:0046872">
    <property type="term" value="F:metal ion binding"/>
    <property type="evidence" value="ECO:0007669"/>
    <property type="project" value="UniProtKB-UniRule"/>
</dbReference>
<dbReference type="GO" id="GO:0005886">
    <property type="term" value="C:plasma membrane"/>
    <property type="evidence" value="ECO:0007669"/>
    <property type="project" value="UniProtKB-SubCell"/>
</dbReference>
<feature type="transmembrane region" description="Helical" evidence="7">
    <location>
        <begin position="65"/>
        <end position="87"/>
    </location>
</feature>
<evidence type="ECO:0000256" key="7">
    <source>
        <dbReference type="HAMAP-Rule" id="MF_00221"/>
    </source>
</evidence>
<keyword evidence="7" id="KW-0406">Ion transport</keyword>
<dbReference type="NCBIfam" id="TIGR01197">
    <property type="entry name" value="nramp"/>
    <property type="match status" value="1"/>
</dbReference>
<comment type="similarity">
    <text evidence="7">Belongs to the NRAMP family.</text>
</comment>
<feature type="transmembrane region" description="Helical" evidence="7">
    <location>
        <begin position="169"/>
        <end position="189"/>
    </location>
</feature>
<dbReference type="eggNOG" id="COG1914">
    <property type="taxonomic scope" value="Bacteria"/>
</dbReference>
<evidence type="ECO:0000256" key="2">
    <source>
        <dbReference type="ARBA" id="ARBA00022448"/>
    </source>
</evidence>
<gene>
    <name evidence="7" type="primary">mntH</name>
    <name evidence="8" type="ordered locus">Tint_3156</name>
</gene>
<evidence type="ECO:0000256" key="4">
    <source>
        <dbReference type="ARBA" id="ARBA00022847"/>
    </source>
</evidence>
<dbReference type="AlphaFoldDB" id="D5X055"/>
<feature type="transmembrane region" description="Helical" evidence="7">
    <location>
        <begin position="341"/>
        <end position="359"/>
    </location>
</feature>
<sequence length="425" mass="45382">MNAACASLDERTRRAALAVLGSRRARRRDVLSFVGPALIAAVAYIDPGNFATNLQSGSQFGYSLLWVVLWSNVAAMFIQTLSAKLGIATGMNLPEVIAAHWPRPLVWLYWIQAELVAIFTDLAEFLGAALGLALLTGLPQSASALIAAGIVFALLSLERHGFRPVELMIGALLGIVALSYGLQLLLSPVHWPVFFRSALAPTHLPDADTLYFAAGILGATVMPHVIYLHSSLTQRRVVVAEADKPRLMALTRREIVFALSLAGLVNMAMLAVAAATFSTQVGAAPADLTSAWKALTPLLGASAATLFAVALLASGISSSVVGTMAGQVVMQGFMRFTIPLWLRRSLTLLPAVAVIAQGWNLTHVLVLSQVVLSFGIPFALAPLMLFTSRAGIMGSLVNSRWVKRVGWSLTGAILLVNLWLLMRLL</sequence>
<dbReference type="NCBIfam" id="NF001923">
    <property type="entry name" value="PRK00701.1"/>
    <property type="match status" value="1"/>
</dbReference>
<evidence type="ECO:0000313" key="8">
    <source>
        <dbReference type="EMBL" id="ADG32483.1"/>
    </source>
</evidence>
<dbReference type="HOGENOM" id="CLU_020088_2_0_4"/>
<feature type="transmembrane region" description="Helical" evidence="7">
    <location>
        <begin position="141"/>
        <end position="157"/>
    </location>
</feature>
<dbReference type="KEGG" id="tin:Tint_3156"/>
<keyword evidence="2 7" id="KW-0813">Transport</keyword>